<keyword evidence="1" id="KW-0472">Membrane</keyword>
<dbReference type="Pfam" id="PF05226">
    <property type="entry name" value="CHASE2"/>
    <property type="match status" value="1"/>
</dbReference>
<feature type="transmembrane region" description="Helical" evidence="1">
    <location>
        <begin position="787"/>
        <end position="805"/>
    </location>
</feature>
<comment type="caution">
    <text evidence="3">The sequence shown here is derived from an EMBL/GenBank/DDBJ whole genome shotgun (WGS) entry which is preliminary data.</text>
</comment>
<name>A0ABT7ATS3_9CYAN</name>
<feature type="transmembrane region" description="Helical" evidence="1">
    <location>
        <begin position="734"/>
        <end position="754"/>
    </location>
</feature>
<keyword evidence="1" id="KW-0812">Transmembrane</keyword>
<keyword evidence="4" id="KW-1185">Reference proteome</keyword>
<protein>
    <submittedName>
        <fullName evidence="3">CHASE2 domain-containing protein</fullName>
    </submittedName>
</protein>
<accession>A0ABT7ATS3</accession>
<organism evidence="3 4">
    <name type="scientific">Roseofilum acuticapitatum BLCC-M154</name>
    <dbReference type="NCBI Taxonomy" id="3022444"/>
    <lineage>
        <taxon>Bacteria</taxon>
        <taxon>Bacillati</taxon>
        <taxon>Cyanobacteriota</taxon>
        <taxon>Cyanophyceae</taxon>
        <taxon>Desertifilales</taxon>
        <taxon>Desertifilaceae</taxon>
        <taxon>Roseofilum</taxon>
        <taxon>Roseofilum acuticapitatum</taxon>
    </lineage>
</organism>
<gene>
    <name evidence="3" type="ORF">PMG71_10390</name>
</gene>
<feature type="domain" description="CHASE2" evidence="2">
    <location>
        <begin position="395"/>
        <end position="751"/>
    </location>
</feature>
<dbReference type="SMART" id="SM01080">
    <property type="entry name" value="CHASE2"/>
    <property type="match status" value="1"/>
</dbReference>
<proteinExistence type="predicted"/>
<dbReference type="RefSeq" id="WP_283753593.1">
    <property type="nucleotide sequence ID" value="NZ_JAQOSP010000070.1"/>
</dbReference>
<evidence type="ECO:0000313" key="4">
    <source>
        <dbReference type="Proteomes" id="UP001235303"/>
    </source>
</evidence>
<feature type="transmembrane region" description="Helical" evidence="1">
    <location>
        <begin position="761"/>
        <end position="781"/>
    </location>
</feature>
<dbReference type="EMBL" id="JAQOSP010000070">
    <property type="protein sequence ID" value="MDJ1169834.1"/>
    <property type="molecule type" value="Genomic_DNA"/>
</dbReference>
<keyword evidence="1" id="KW-1133">Transmembrane helix</keyword>
<dbReference type="InterPro" id="IPR007890">
    <property type="entry name" value="CHASE2"/>
</dbReference>
<dbReference type="Proteomes" id="UP001235303">
    <property type="component" value="Unassembled WGS sequence"/>
</dbReference>
<reference evidence="3 4" key="1">
    <citation type="submission" date="2023-01" db="EMBL/GenBank/DDBJ databases">
        <title>Novel diversity within Roseofilum (Cyanobacteria; Desertifilaceae) from marine benthic mats with descriptions of four novel species.</title>
        <authorList>
            <person name="Wang Y."/>
            <person name="Berthold D.E."/>
            <person name="Hu J."/>
            <person name="Lefler F.W."/>
            <person name="Laughinghouse H.D. IV."/>
        </authorList>
    </citation>
    <scope>NUCLEOTIDE SEQUENCE [LARGE SCALE GENOMIC DNA]</scope>
    <source>
        <strain evidence="3 4">BLCC-M154</strain>
    </source>
</reference>
<dbReference type="InterPro" id="IPR024983">
    <property type="entry name" value="CHAT_dom"/>
</dbReference>
<evidence type="ECO:0000313" key="3">
    <source>
        <dbReference type="EMBL" id="MDJ1169834.1"/>
    </source>
</evidence>
<evidence type="ECO:0000259" key="2">
    <source>
        <dbReference type="SMART" id="SM01080"/>
    </source>
</evidence>
<dbReference type="Pfam" id="PF12770">
    <property type="entry name" value="CHAT"/>
    <property type="match status" value="1"/>
</dbReference>
<evidence type="ECO:0000256" key="1">
    <source>
        <dbReference type="SAM" id="Phobius"/>
    </source>
</evidence>
<sequence length="809" mass="91229">MFSQVYKLRVRQVNEVCDFELTWGEGQTLWTELPYPANLSQSYERWKETYLQFYRQLRGKVFKRGQVSKPSEDWRSLLVQAEAELLDQFHYWLLSPELVAIRRQLATMAVKSSKPLMVCLTCTPLDLARLPWETWEIGTDLGAANSICLVRTPGNIAHEPVYPRRRKARVLAILGDDTGLEFQGDRTAVTSLSRLATVEFVGWTGKEDIQQLKHDICQAIADPRGWDVLFFAGHSNETALTGGELAIAPGVSLSIHDISESLHLAKTRGLQFAIFNSCSGLAIAQSLINLGLNQVAVMREPIHNRVAQEFLIQFIKRLTEFDTVYQALVQACHYLKQQEKRLTYPSAYLIPSLFTHPEAELFHIQPFGWREHLKQWIPNRWETATLATLTTLSCLFPLQTWLLNQRVGIQARYRHLTQQIETTPTPSVVMLQIDNESIAKAGISSPVPMNRTYLAQLIGRLTELNVSVIGIDYLLDRPHQNLDNGSSDTILTQTLKTAVENHHTWLIFVSKRDLRQGWIGVLPEIADPNWSLQGRMNFFKQGYMQLHIPQTPAIPLPFSHLLALSHYFTTHPEGNPLQPNLNSTEDLKQQILSYLSQSPHPLPATAQTSPITAFSYLLKQMWLHPIIDYSLPPSQVYYCLTAWQFLAESGYGQNGDSHACHAPPNPQTLTHSIVIIAPGGYDEAGTTPGGDNLTPPPAAFEYWTKQNLLTGGEIHGYMLDHLLKNRLVVPLPDLWITLVAALLAKGLTLMVGLTRSAVRQTAIALSIGTIVYSLLSLQAYISMAILLPWFFPTIMVWGFVLSQTIHNRE</sequence>